<name>X1KGK9_9ZZZZ</name>
<accession>X1KGK9</accession>
<dbReference type="AlphaFoldDB" id="X1KGK9"/>
<proteinExistence type="predicted"/>
<protein>
    <recommendedName>
        <fullName evidence="1">Four-carbon acid sugar kinase nucleotide binding domain-containing protein</fullName>
    </recommendedName>
</protein>
<gene>
    <name evidence="2" type="ORF">S03H2_58624</name>
</gene>
<dbReference type="EMBL" id="BARU01037651">
    <property type="protein sequence ID" value="GAH89284.1"/>
    <property type="molecule type" value="Genomic_DNA"/>
</dbReference>
<comment type="caution">
    <text evidence="2">The sequence shown here is derived from an EMBL/GenBank/DDBJ whole genome shotgun (WGS) entry which is preliminary data.</text>
</comment>
<feature type="domain" description="Four-carbon acid sugar kinase nucleotide binding" evidence="1">
    <location>
        <begin position="50"/>
        <end position="196"/>
    </location>
</feature>
<dbReference type="InterPro" id="IPR042213">
    <property type="entry name" value="NBD_C_sf"/>
</dbReference>
<sequence length="206" mass="23217">RDLDIWAEIASPEWLLAGAAGFFEALLSHHGMPLVNGNNTSGLPEDARTLYLCGSTFQGSRDQVAEAFYSSPSVCFMPEDIFWKRRGYENEIQAWIHKVVSTIEHYNKAILAVREPVIPEPGKSNWIKHNFAVIVKEVFKHTRIEELVIEGGSTASAVLNNMGFTRLVPMHQFQQGVIRMSVENIAGLNLTLKPGSYIWPETVWKF</sequence>
<reference evidence="2" key="1">
    <citation type="journal article" date="2014" name="Front. Microbiol.">
        <title>High frequency of phylogenetically diverse reductive dehalogenase-homologous genes in deep subseafloor sedimentary metagenomes.</title>
        <authorList>
            <person name="Kawai M."/>
            <person name="Futagami T."/>
            <person name="Toyoda A."/>
            <person name="Takaki Y."/>
            <person name="Nishi S."/>
            <person name="Hori S."/>
            <person name="Arai W."/>
            <person name="Tsubouchi T."/>
            <person name="Morono Y."/>
            <person name="Uchiyama I."/>
            <person name="Ito T."/>
            <person name="Fujiyama A."/>
            <person name="Inagaki F."/>
            <person name="Takami H."/>
        </authorList>
    </citation>
    <scope>NUCLEOTIDE SEQUENCE</scope>
    <source>
        <strain evidence="2">Expedition CK06-06</strain>
    </source>
</reference>
<feature type="non-terminal residue" evidence="2">
    <location>
        <position position="1"/>
    </location>
</feature>
<dbReference type="SUPFAM" id="SSF142764">
    <property type="entry name" value="YgbK-like"/>
    <property type="match status" value="1"/>
</dbReference>
<dbReference type="InterPro" id="IPR031475">
    <property type="entry name" value="NBD_C"/>
</dbReference>
<organism evidence="2">
    <name type="scientific">marine sediment metagenome</name>
    <dbReference type="NCBI Taxonomy" id="412755"/>
    <lineage>
        <taxon>unclassified sequences</taxon>
        <taxon>metagenomes</taxon>
        <taxon>ecological metagenomes</taxon>
    </lineage>
</organism>
<dbReference type="Gene3D" id="3.40.980.20">
    <property type="entry name" value="Four-carbon acid sugar kinase, nucleotide binding domain"/>
    <property type="match status" value="1"/>
</dbReference>
<dbReference type="Pfam" id="PF17042">
    <property type="entry name" value="NBD_C"/>
    <property type="match status" value="1"/>
</dbReference>
<evidence type="ECO:0000259" key="1">
    <source>
        <dbReference type="Pfam" id="PF17042"/>
    </source>
</evidence>
<evidence type="ECO:0000313" key="2">
    <source>
        <dbReference type="EMBL" id="GAH89284.1"/>
    </source>
</evidence>